<reference evidence="2" key="2">
    <citation type="submission" date="2021-08" db="EMBL/GenBank/DDBJ databases">
        <authorList>
            <person name="Tani A."/>
            <person name="Ola A."/>
            <person name="Ogura Y."/>
            <person name="Katsura K."/>
            <person name="Hayashi T."/>
        </authorList>
    </citation>
    <scope>NUCLEOTIDE SEQUENCE</scope>
    <source>
        <strain evidence="2">DSM 14458</strain>
    </source>
</reference>
<evidence type="ECO:0000313" key="2">
    <source>
        <dbReference type="EMBL" id="GJE77327.1"/>
    </source>
</evidence>
<dbReference type="PANTHER" id="PTHR43236:SF2">
    <property type="entry name" value="BLL0069 PROTEIN"/>
    <property type="match status" value="1"/>
</dbReference>
<dbReference type="Proteomes" id="UP001055093">
    <property type="component" value="Unassembled WGS sequence"/>
</dbReference>
<dbReference type="Pfam" id="PF01381">
    <property type="entry name" value="HTH_3"/>
    <property type="match status" value="1"/>
</dbReference>
<gene>
    <name evidence="2" type="ORF">BGCPKDLD_3930</name>
</gene>
<protein>
    <recommendedName>
        <fullName evidence="1">HTH cro/C1-type domain-containing protein</fullName>
    </recommendedName>
</protein>
<dbReference type="InterPro" id="IPR010982">
    <property type="entry name" value="Lambda_DNA-bd_dom_sf"/>
</dbReference>
<name>A0ABQ4V1U1_9HYPH</name>
<dbReference type="InterPro" id="IPR001387">
    <property type="entry name" value="Cro/C1-type_HTH"/>
</dbReference>
<dbReference type="Gene3D" id="1.10.260.40">
    <property type="entry name" value="lambda repressor-like DNA-binding domains"/>
    <property type="match status" value="1"/>
</dbReference>
<dbReference type="PROSITE" id="PS50943">
    <property type="entry name" value="HTH_CROC1"/>
    <property type="match status" value="1"/>
</dbReference>
<dbReference type="CDD" id="cd00093">
    <property type="entry name" value="HTH_XRE"/>
    <property type="match status" value="1"/>
</dbReference>
<dbReference type="InterPro" id="IPR052345">
    <property type="entry name" value="Rad_response_metalloprotease"/>
</dbReference>
<evidence type="ECO:0000313" key="3">
    <source>
        <dbReference type="Proteomes" id="UP001055093"/>
    </source>
</evidence>
<organism evidence="2 3">
    <name type="scientific">Methylorubrum suomiense</name>
    <dbReference type="NCBI Taxonomy" id="144191"/>
    <lineage>
        <taxon>Bacteria</taxon>
        <taxon>Pseudomonadati</taxon>
        <taxon>Pseudomonadota</taxon>
        <taxon>Alphaproteobacteria</taxon>
        <taxon>Hyphomicrobiales</taxon>
        <taxon>Methylobacteriaceae</taxon>
        <taxon>Methylorubrum</taxon>
    </lineage>
</organism>
<keyword evidence="3" id="KW-1185">Reference proteome</keyword>
<dbReference type="SMART" id="SM00530">
    <property type="entry name" value="HTH_XRE"/>
    <property type="match status" value="1"/>
</dbReference>
<reference evidence="2" key="1">
    <citation type="journal article" date="2021" name="Front. Microbiol.">
        <title>Comprehensive Comparative Genomics and Phenotyping of Methylobacterium Species.</title>
        <authorList>
            <person name="Alessa O."/>
            <person name="Ogura Y."/>
            <person name="Fujitani Y."/>
            <person name="Takami H."/>
            <person name="Hayashi T."/>
            <person name="Sahin N."/>
            <person name="Tani A."/>
        </authorList>
    </citation>
    <scope>NUCLEOTIDE SEQUENCE</scope>
    <source>
        <strain evidence="2">DSM 14458</strain>
    </source>
</reference>
<proteinExistence type="predicted"/>
<feature type="domain" description="HTH cro/C1-type" evidence="1">
    <location>
        <begin position="80"/>
        <end position="134"/>
    </location>
</feature>
<dbReference type="PANTHER" id="PTHR43236">
    <property type="entry name" value="ANTITOXIN HIGA1"/>
    <property type="match status" value="1"/>
</dbReference>
<dbReference type="EMBL" id="BPRE01000014">
    <property type="protein sequence ID" value="GJE77327.1"/>
    <property type="molecule type" value="Genomic_DNA"/>
</dbReference>
<accession>A0ABQ4V1U1</accession>
<evidence type="ECO:0000259" key="1">
    <source>
        <dbReference type="PROSITE" id="PS50943"/>
    </source>
</evidence>
<dbReference type="SUPFAM" id="SSF47413">
    <property type="entry name" value="lambda repressor-like DNA-binding domains"/>
    <property type="match status" value="1"/>
</dbReference>
<comment type="caution">
    <text evidence="2">The sequence shown here is derived from an EMBL/GenBank/DDBJ whole genome shotgun (WGS) entry which is preliminary data.</text>
</comment>
<sequence>MHLMVKLERSYPTAIQLSADVQAWVVSGNQNQGKTYGFAAGMRTRPIRGPWTGRDIVSGPYRKMMPKQTTDVDRLVGLRITALRKARGLSQTALGTAVGVTFQQVQKYEKGQNRVGAGRLREIARLLEVPVSAFFDENDGPASQEQAEVFGFLRAHGAVDLLRAFASIEDDQLRREVLAIVRSAARLDRKKDAALDA</sequence>